<evidence type="ECO:0000313" key="2">
    <source>
        <dbReference type="EMBL" id="VDN56084.1"/>
    </source>
</evidence>
<organism evidence="3 5">
    <name type="scientific">Dracunculus medinensis</name>
    <name type="common">Guinea worm</name>
    <dbReference type="NCBI Taxonomy" id="318479"/>
    <lineage>
        <taxon>Eukaryota</taxon>
        <taxon>Metazoa</taxon>
        <taxon>Ecdysozoa</taxon>
        <taxon>Nematoda</taxon>
        <taxon>Chromadorea</taxon>
        <taxon>Rhabditida</taxon>
        <taxon>Spirurina</taxon>
        <taxon>Dracunculoidea</taxon>
        <taxon>Dracunculidae</taxon>
        <taxon>Dracunculus</taxon>
    </lineage>
</organism>
<reference evidence="5" key="1">
    <citation type="submission" date="2017-02" db="UniProtKB">
        <authorList>
            <consortium name="WormBaseParasite"/>
        </authorList>
    </citation>
    <scope>IDENTIFICATION</scope>
</reference>
<dbReference type="InterPro" id="IPR037191">
    <property type="entry name" value="VPS9_dom_sf"/>
</dbReference>
<proteinExistence type="predicted"/>
<dbReference type="GO" id="GO:0031267">
    <property type="term" value="F:small GTPase binding"/>
    <property type="evidence" value="ECO:0007669"/>
    <property type="project" value="TreeGrafter"/>
</dbReference>
<dbReference type="AlphaFoldDB" id="A0A0N4U4I4"/>
<dbReference type="Gene3D" id="1.20.1050.80">
    <property type="entry name" value="VPS9 domain"/>
    <property type="match status" value="1"/>
</dbReference>
<dbReference type="OrthoDB" id="48314at2759"/>
<dbReference type="Pfam" id="PF02204">
    <property type="entry name" value="VPS9"/>
    <property type="match status" value="1"/>
</dbReference>
<dbReference type="InterPro" id="IPR003123">
    <property type="entry name" value="VPS9"/>
</dbReference>
<dbReference type="EMBL" id="UYYG01001154">
    <property type="protein sequence ID" value="VDN56084.1"/>
    <property type="molecule type" value="Genomic_DNA"/>
</dbReference>
<keyword evidence="4" id="KW-1185">Reference proteome</keyword>
<evidence type="ECO:0000313" key="5">
    <source>
        <dbReference type="WBParaSite" id="DME_0000169701-mRNA-1"/>
    </source>
</evidence>
<evidence type="ECO:0000259" key="1">
    <source>
        <dbReference type="PROSITE" id="PS51205"/>
    </source>
</evidence>
<dbReference type="PANTHER" id="PTHR46089:SF2">
    <property type="entry name" value="ALSIN HOMOLOG"/>
    <property type="match status" value="1"/>
</dbReference>
<dbReference type="GO" id="GO:0005085">
    <property type="term" value="F:guanyl-nucleotide exchange factor activity"/>
    <property type="evidence" value="ECO:0007669"/>
    <property type="project" value="TreeGrafter"/>
</dbReference>
<dbReference type="Proteomes" id="UP000038040">
    <property type="component" value="Unplaced"/>
</dbReference>
<feature type="domain" description="VPS9" evidence="1">
    <location>
        <begin position="1"/>
        <end position="110"/>
    </location>
</feature>
<sequence length="191" mass="22414">MDFLFDVKSLSVLPYQQIEAIFVDSEQRLSNLCVTHFAAAGEKHIWTTDDLIPVFIYVIIRAQLQHLGAEIRLIDDFTPQIRGAGEMEMMFTTLKAKYPRPHNAIQRTCHVRTDTCSSDKRLQPIISIRYRRICIIGRDFPFHLYFNCLHRLIYIVFKNFILQRCNVFKSINGLHSIDSVEHYANEECYIK</sequence>
<dbReference type="PANTHER" id="PTHR46089">
    <property type="entry name" value="ALSIN HOMOLOG"/>
    <property type="match status" value="1"/>
</dbReference>
<dbReference type="PROSITE" id="PS51205">
    <property type="entry name" value="VPS9"/>
    <property type="match status" value="1"/>
</dbReference>
<protein>
    <submittedName>
        <fullName evidence="5">VPS9 domain-containing protein</fullName>
    </submittedName>
</protein>
<dbReference type="WBParaSite" id="DME_0000169701-mRNA-1">
    <property type="protein sequence ID" value="DME_0000169701-mRNA-1"/>
    <property type="gene ID" value="DME_0000169701"/>
</dbReference>
<evidence type="ECO:0000313" key="4">
    <source>
        <dbReference type="Proteomes" id="UP000274756"/>
    </source>
</evidence>
<name>A0A0N4U4I4_DRAME</name>
<dbReference type="SUPFAM" id="SSF109993">
    <property type="entry name" value="VPS9 domain"/>
    <property type="match status" value="1"/>
</dbReference>
<accession>A0A0N4U4I4</accession>
<dbReference type="GO" id="GO:0016197">
    <property type="term" value="P:endosomal transport"/>
    <property type="evidence" value="ECO:0007669"/>
    <property type="project" value="TreeGrafter"/>
</dbReference>
<dbReference type="Proteomes" id="UP000274756">
    <property type="component" value="Unassembled WGS sequence"/>
</dbReference>
<dbReference type="InterPro" id="IPR051984">
    <property type="entry name" value="Alsin"/>
</dbReference>
<gene>
    <name evidence="2" type="ORF">DME_LOCUS6057</name>
</gene>
<dbReference type="STRING" id="318479.A0A0N4U4I4"/>
<reference evidence="2 4" key="2">
    <citation type="submission" date="2018-11" db="EMBL/GenBank/DDBJ databases">
        <authorList>
            <consortium name="Pathogen Informatics"/>
        </authorList>
    </citation>
    <scope>NUCLEOTIDE SEQUENCE [LARGE SCALE GENOMIC DNA]</scope>
</reference>
<dbReference type="GO" id="GO:0005737">
    <property type="term" value="C:cytoplasm"/>
    <property type="evidence" value="ECO:0007669"/>
    <property type="project" value="TreeGrafter"/>
</dbReference>
<evidence type="ECO:0000313" key="3">
    <source>
        <dbReference type="Proteomes" id="UP000038040"/>
    </source>
</evidence>